<dbReference type="GO" id="GO:0043565">
    <property type="term" value="F:sequence-specific DNA binding"/>
    <property type="evidence" value="ECO:0007669"/>
    <property type="project" value="TreeGrafter"/>
</dbReference>
<dbReference type="EC" id="2.1.1.72" evidence="2"/>
<dbReference type="Gene3D" id="1.10.1020.10">
    <property type="entry name" value="Adenine-specific Methyltransferase, Domain 2"/>
    <property type="match status" value="1"/>
</dbReference>
<dbReference type="InterPro" id="IPR012263">
    <property type="entry name" value="M_m6A_EcoRV"/>
</dbReference>
<dbReference type="Gene3D" id="3.40.50.150">
    <property type="entry name" value="Vaccinia Virus protein VP39"/>
    <property type="match status" value="1"/>
</dbReference>
<dbReference type="PRINTS" id="PR00505">
    <property type="entry name" value="D12N6MTFRASE"/>
</dbReference>
<dbReference type="RefSeq" id="WP_181473022.1">
    <property type="nucleotide sequence ID" value="NZ_JACEFG010000003.1"/>
</dbReference>
<dbReference type="GO" id="GO:0009307">
    <property type="term" value="P:DNA restriction-modification system"/>
    <property type="evidence" value="ECO:0007669"/>
    <property type="project" value="InterPro"/>
</dbReference>
<dbReference type="GO" id="GO:1904047">
    <property type="term" value="F:S-adenosyl-L-methionine binding"/>
    <property type="evidence" value="ECO:0007669"/>
    <property type="project" value="TreeGrafter"/>
</dbReference>
<evidence type="ECO:0000256" key="6">
    <source>
        <dbReference type="ARBA" id="ARBA00047942"/>
    </source>
</evidence>
<dbReference type="SUPFAM" id="SSF53335">
    <property type="entry name" value="S-adenosyl-L-methionine-dependent methyltransferases"/>
    <property type="match status" value="1"/>
</dbReference>
<reference evidence="7 8" key="1">
    <citation type="journal article" date="2004" name="Extremophiles">
        <title>Halobacillus locisalis sp. nov., a halophilic bacterium isolated from a marine solar saltern of the Yellow Sea in Korea.</title>
        <authorList>
            <person name="Yoon J.H."/>
            <person name="Kang K.H."/>
            <person name="Oh T.K."/>
            <person name="Park Y.H."/>
        </authorList>
    </citation>
    <scope>NUCLEOTIDE SEQUENCE [LARGE SCALE GENOMIC DNA]</scope>
    <source>
        <strain evidence="7 8">KCTC 3788</strain>
    </source>
</reference>
<comment type="caution">
    <text evidence="7">The sequence shown here is derived from an EMBL/GenBank/DDBJ whole genome shotgun (WGS) entry which is preliminary data.</text>
</comment>
<gene>
    <name evidence="7" type="ORF">H0266_13835</name>
</gene>
<dbReference type="InterPro" id="IPR012327">
    <property type="entry name" value="MeTrfase_D12"/>
</dbReference>
<proteinExistence type="inferred from homology"/>
<keyword evidence="3 7" id="KW-0489">Methyltransferase</keyword>
<keyword evidence="4" id="KW-0808">Transferase</keyword>
<dbReference type="AlphaFoldDB" id="A0A838CVN1"/>
<dbReference type="Proteomes" id="UP000571017">
    <property type="component" value="Unassembled WGS sequence"/>
</dbReference>
<evidence type="ECO:0000256" key="2">
    <source>
        <dbReference type="ARBA" id="ARBA00011900"/>
    </source>
</evidence>
<keyword evidence="5" id="KW-0949">S-adenosyl-L-methionine</keyword>
<comment type="similarity">
    <text evidence="1">Belongs to the N(4)/N(6)-methyltransferase family.</text>
</comment>
<dbReference type="GO" id="GO:0009007">
    <property type="term" value="F:site-specific DNA-methyltransferase (adenine-specific) activity"/>
    <property type="evidence" value="ECO:0007669"/>
    <property type="project" value="UniProtKB-EC"/>
</dbReference>
<dbReference type="GO" id="GO:0006298">
    <property type="term" value="P:mismatch repair"/>
    <property type="evidence" value="ECO:0007669"/>
    <property type="project" value="TreeGrafter"/>
</dbReference>
<dbReference type="PIRSF" id="PIRSF000398">
    <property type="entry name" value="M_m6A_EcoRV"/>
    <property type="match status" value="1"/>
</dbReference>
<comment type="catalytic activity">
    <reaction evidence="6">
        <text>a 2'-deoxyadenosine in DNA + S-adenosyl-L-methionine = an N(6)-methyl-2'-deoxyadenosine in DNA + S-adenosyl-L-homocysteine + H(+)</text>
        <dbReference type="Rhea" id="RHEA:15197"/>
        <dbReference type="Rhea" id="RHEA-COMP:12418"/>
        <dbReference type="Rhea" id="RHEA-COMP:12419"/>
        <dbReference type="ChEBI" id="CHEBI:15378"/>
        <dbReference type="ChEBI" id="CHEBI:57856"/>
        <dbReference type="ChEBI" id="CHEBI:59789"/>
        <dbReference type="ChEBI" id="CHEBI:90615"/>
        <dbReference type="ChEBI" id="CHEBI:90616"/>
        <dbReference type="EC" id="2.1.1.72"/>
    </reaction>
</comment>
<keyword evidence="8" id="KW-1185">Reference proteome</keyword>
<dbReference type="PANTHER" id="PTHR30481:SF2">
    <property type="entry name" value="SITE-SPECIFIC DNA-METHYLTRANSFERASE (ADENINE-SPECIFIC)"/>
    <property type="match status" value="1"/>
</dbReference>
<protein>
    <recommendedName>
        <fullName evidence="2">site-specific DNA-methyltransferase (adenine-specific)</fullName>
        <ecNumber evidence="2">2.1.1.72</ecNumber>
    </recommendedName>
</protein>
<dbReference type="Pfam" id="PF02086">
    <property type="entry name" value="MethyltransfD12"/>
    <property type="match status" value="1"/>
</dbReference>
<accession>A0A838CVN1</accession>
<dbReference type="GO" id="GO:0032259">
    <property type="term" value="P:methylation"/>
    <property type="evidence" value="ECO:0007669"/>
    <property type="project" value="UniProtKB-KW"/>
</dbReference>
<evidence type="ECO:0000256" key="4">
    <source>
        <dbReference type="ARBA" id="ARBA00022679"/>
    </source>
</evidence>
<evidence type="ECO:0000256" key="5">
    <source>
        <dbReference type="ARBA" id="ARBA00022691"/>
    </source>
</evidence>
<dbReference type="EMBL" id="JACEFG010000003">
    <property type="protein sequence ID" value="MBA2175973.1"/>
    <property type="molecule type" value="Genomic_DNA"/>
</dbReference>
<sequence length="288" mass="33188">MPVTDSPLRYPGGKTQLKKFIIDLLDSNSFIDTPKYVEPFAGGAGLALSLLYKEKVSEIHINDYDFNIYSIWYSILNETSKFIKLIEETPIDLENWKRQKEVVMGSEHHNTLDVGFATFFLNRTNVSGIISGGPIGGKSQTGKNKIDCRFTKENLIKKINKISRYKEKIHLTNKNAEDLILNDLSEMNSSDTFIFFDPPYYTQGKKLYTNYFLHEDHVTLGNAIDTLTKFKWITTYDNKDAIKNIYKNYSIRKYSLNYSANHVRKANELLIHSDHVVLPDSNNIIYTD</sequence>
<evidence type="ECO:0000256" key="3">
    <source>
        <dbReference type="ARBA" id="ARBA00022603"/>
    </source>
</evidence>
<evidence type="ECO:0000313" key="8">
    <source>
        <dbReference type="Proteomes" id="UP000571017"/>
    </source>
</evidence>
<evidence type="ECO:0000256" key="1">
    <source>
        <dbReference type="ARBA" id="ARBA00006594"/>
    </source>
</evidence>
<dbReference type="InterPro" id="IPR023095">
    <property type="entry name" value="Ade_MeTrfase_dom_2"/>
</dbReference>
<dbReference type="InterPro" id="IPR029063">
    <property type="entry name" value="SAM-dependent_MTases_sf"/>
</dbReference>
<organism evidence="7 8">
    <name type="scientific">Halobacillus locisalis</name>
    <dbReference type="NCBI Taxonomy" id="220753"/>
    <lineage>
        <taxon>Bacteria</taxon>
        <taxon>Bacillati</taxon>
        <taxon>Bacillota</taxon>
        <taxon>Bacilli</taxon>
        <taxon>Bacillales</taxon>
        <taxon>Bacillaceae</taxon>
        <taxon>Halobacillus</taxon>
    </lineage>
</organism>
<name>A0A838CVN1_9BACI</name>
<evidence type="ECO:0000313" key="7">
    <source>
        <dbReference type="EMBL" id="MBA2175973.1"/>
    </source>
</evidence>
<dbReference type="PANTHER" id="PTHR30481">
    <property type="entry name" value="DNA ADENINE METHYLASE"/>
    <property type="match status" value="1"/>
</dbReference>